<comment type="caution">
    <text evidence="3">The sequence shown here is derived from an EMBL/GenBank/DDBJ whole genome shotgun (WGS) entry which is preliminary data.</text>
</comment>
<evidence type="ECO:0000313" key="3">
    <source>
        <dbReference type="EMBL" id="KAK9766759.1"/>
    </source>
</evidence>
<evidence type="ECO:0000259" key="2">
    <source>
        <dbReference type="Pfam" id="PF01764"/>
    </source>
</evidence>
<evidence type="ECO:0000313" key="4">
    <source>
        <dbReference type="Proteomes" id="UP001479436"/>
    </source>
</evidence>
<dbReference type="PANTHER" id="PTHR45856">
    <property type="entry name" value="ALPHA/BETA-HYDROLASES SUPERFAMILY PROTEIN"/>
    <property type="match status" value="1"/>
</dbReference>
<dbReference type="CDD" id="cd00519">
    <property type="entry name" value="Lipase_3"/>
    <property type="match status" value="1"/>
</dbReference>
<dbReference type="Proteomes" id="UP001479436">
    <property type="component" value="Unassembled WGS sequence"/>
</dbReference>
<feature type="signal peptide" evidence="1">
    <location>
        <begin position="1"/>
        <end position="20"/>
    </location>
</feature>
<protein>
    <recommendedName>
        <fullName evidence="2">Fungal lipase-type domain-containing protein</fullName>
    </recommendedName>
</protein>
<keyword evidence="1" id="KW-0732">Signal</keyword>
<gene>
    <name evidence="3" type="ORF">K7432_003920</name>
</gene>
<proteinExistence type="predicted"/>
<dbReference type="EMBL" id="JASJQH010000127">
    <property type="protein sequence ID" value="KAK9766759.1"/>
    <property type="molecule type" value="Genomic_DNA"/>
</dbReference>
<organism evidence="3 4">
    <name type="scientific">Basidiobolus ranarum</name>
    <dbReference type="NCBI Taxonomy" id="34480"/>
    <lineage>
        <taxon>Eukaryota</taxon>
        <taxon>Fungi</taxon>
        <taxon>Fungi incertae sedis</taxon>
        <taxon>Zoopagomycota</taxon>
        <taxon>Entomophthoromycotina</taxon>
        <taxon>Basidiobolomycetes</taxon>
        <taxon>Basidiobolales</taxon>
        <taxon>Basidiobolaceae</taxon>
        <taxon>Basidiobolus</taxon>
    </lineage>
</organism>
<dbReference type="Pfam" id="PF01764">
    <property type="entry name" value="Lipase_3"/>
    <property type="match status" value="1"/>
</dbReference>
<dbReference type="SUPFAM" id="SSF53474">
    <property type="entry name" value="alpha/beta-Hydrolases"/>
    <property type="match status" value="1"/>
</dbReference>
<dbReference type="InterPro" id="IPR029058">
    <property type="entry name" value="AB_hydrolase_fold"/>
</dbReference>
<accession>A0ABR2WZ34</accession>
<sequence>MKLGLLLTLAVGLANNLVLAAPIANKDMTQSNTQVMDQETVDMLMQHSVYTAASYCPETSLKTWKCGRRCQGNVRVKSYLVNDLTDMAGYIGVDDDNKNIYVVFRGSSNRDNWAANFDFLPTVYNYSDEVKNSMIHSGFNSAYLSLRSNIREDLVEISNELGVNAKDYDVVVLGHSLGGAVAVLAAMDVKKLTAESSQSGVNLDTNRVYLHTYGQPRIGNEAFGRLVFSTLAGGELGNKAIRVTYEADPVPQLLPVNFGYTHGIHEAWIHNNQTLTCNDLVNGTITEDPHCNAGVGLPNFDDHRQYYVPMEC</sequence>
<reference evidence="3 4" key="1">
    <citation type="submission" date="2023-04" db="EMBL/GenBank/DDBJ databases">
        <title>Genome of Basidiobolus ranarum AG-B5.</title>
        <authorList>
            <person name="Stajich J.E."/>
            <person name="Carter-House D."/>
            <person name="Gryganskyi A."/>
        </authorList>
    </citation>
    <scope>NUCLEOTIDE SEQUENCE [LARGE SCALE GENOMIC DNA]</scope>
    <source>
        <strain evidence="3 4">AG-B5</strain>
    </source>
</reference>
<feature type="chain" id="PRO_5045398779" description="Fungal lipase-type domain-containing protein" evidence="1">
    <location>
        <begin position="21"/>
        <end position="312"/>
    </location>
</feature>
<dbReference type="Gene3D" id="3.40.50.1820">
    <property type="entry name" value="alpha/beta hydrolase"/>
    <property type="match status" value="1"/>
</dbReference>
<name>A0ABR2WZ34_9FUNG</name>
<dbReference type="PANTHER" id="PTHR45856:SF25">
    <property type="entry name" value="FUNGAL LIPASE-LIKE DOMAIN-CONTAINING PROTEIN"/>
    <property type="match status" value="1"/>
</dbReference>
<keyword evidence="4" id="KW-1185">Reference proteome</keyword>
<dbReference type="InterPro" id="IPR002921">
    <property type="entry name" value="Fungal_lipase-type"/>
</dbReference>
<dbReference type="InterPro" id="IPR051218">
    <property type="entry name" value="Sec_MonoDiacylglyc_Lipase"/>
</dbReference>
<evidence type="ECO:0000256" key="1">
    <source>
        <dbReference type="SAM" id="SignalP"/>
    </source>
</evidence>
<feature type="domain" description="Fungal lipase-type" evidence="2">
    <location>
        <begin position="101"/>
        <end position="256"/>
    </location>
</feature>